<dbReference type="InterPro" id="IPR050951">
    <property type="entry name" value="Retrovirus_Pol_polyprotein"/>
</dbReference>
<dbReference type="PANTHER" id="PTHR37984:SF5">
    <property type="entry name" value="PROTEIN NYNRIN-LIKE"/>
    <property type="match status" value="1"/>
</dbReference>
<dbReference type="Proteomes" id="UP001152320">
    <property type="component" value="Chromosome 17"/>
</dbReference>
<comment type="caution">
    <text evidence="1">The sequence shown here is derived from an EMBL/GenBank/DDBJ whole genome shotgun (WGS) entry which is preliminary data.</text>
</comment>
<evidence type="ECO:0000313" key="1">
    <source>
        <dbReference type="EMBL" id="KAJ8026203.1"/>
    </source>
</evidence>
<dbReference type="PANTHER" id="PTHR37984">
    <property type="entry name" value="PROTEIN CBG26694"/>
    <property type="match status" value="1"/>
</dbReference>
<reference evidence="1" key="1">
    <citation type="submission" date="2021-10" db="EMBL/GenBank/DDBJ databases">
        <title>Tropical sea cucumber genome reveals ecological adaptation and Cuvierian tubules defense mechanism.</title>
        <authorList>
            <person name="Chen T."/>
        </authorList>
    </citation>
    <scope>NUCLEOTIDE SEQUENCE</scope>
    <source>
        <strain evidence="1">Nanhai2018</strain>
        <tissue evidence="1">Muscle</tissue>
    </source>
</reference>
<accession>A0A9Q0YPK6</accession>
<sequence>MTACGKQIIKGWPEKQRSLPQPLQQYWSYRDELIVEEGDVIMKGQRIVIPKQCWKDILAKLHDTHQGIVKCQLPAKSTVSGQKSTRTLKHWLDQI</sequence>
<evidence type="ECO:0000313" key="2">
    <source>
        <dbReference type="Proteomes" id="UP001152320"/>
    </source>
</evidence>
<dbReference type="EMBL" id="JAIZAY010000017">
    <property type="protein sequence ID" value="KAJ8026203.1"/>
    <property type="molecule type" value="Genomic_DNA"/>
</dbReference>
<proteinExistence type="predicted"/>
<name>A0A9Q0YPK6_HOLLE</name>
<organism evidence="1 2">
    <name type="scientific">Holothuria leucospilota</name>
    <name type="common">Black long sea cucumber</name>
    <name type="synonym">Mertensiothuria leucospilota</name>
    <dbReference type="NCBI Taxonomy" id="206669"/>
    <lineage>
        <taxon>Eukaryota</taxon>
        <taxon>Metazoa</taxon>
        <taxon>Echinodermata</taxon>
        <taxon>Eleutherozoa</taxon>
        <taxon>Echinozoa</taxon>
        <taxon>Holothuroidea</taxon>
        <taxon>Aspidochirotacea</taxon>
        <taxon>Aspidochirotida</taxon>
        <taxon>Holothuriidae</taxon>
        <taxon>Holothuria</taxon>
    </lineage>
</organism>
<gene>
    <name evidence="1" type="ORF">HOLleu_33983</name>
</gene>
<dbReference type="AlphaFoldDB" id="A0A9Q0YPK6"/>
<dbReference type="OrthoDB" id="7975104at2759"/>
<protein>
    <submittedName>
        <fullName evidence="1">Uncharacterized protein</fullName>
    </submittedName>
</protein>
<keyword evidence="2" id="KW-1185">Reference proteome</keyword>